<dbReference type="OrthoDB" id="9808250at2"/>
<accession>B1XXY1</accession>
<keyword evidence="3 4" id="KW-0998">Cell outer membrane</keyword>
<evidence type="ECO:0000256" key="5">
    <source>
        <dbReference type="SAM" id="MobiDB-lite"/>
    </source>
</evidence>
<evidence type="ECO:0000259" key="7">
    <source>
        <dbReference type="Pfam" id="PF04355"/>
    </source>
</evidence>
<keyword evidence="4" id="KW-0449">Lipoprotein</keyword>
<evidence type="ECO:0000256" key="3">
    <source>
        <dbReference type="ARBA" id="ARBA00023237"/>
    </source>
</evidence>
<keyword evidence="2 4" id="KW-0472">Membrane</keyword>
<dbReference type="PROSITE" id="PS51257">
    <property type="entry name" value="PROKAR_LIPOPROTEIN"/>
    <property type="match status" value="1"/>
</dbReference>
<dbReference type="HAMAP" id="MF_00925">
    <property type="entry name" value="OM_assembly_BamE"/>
    <property type="match status" value="1"/>
</dbReference>
<dbReference type="InterPro" id="IPR037873">
    <property type="entry name" value="BamE-like"/>
</dbReference>
<dbReference type="eggNOG" id="COG2913">
    <property type="taxonomic scope" value="Bacteria"/>
</dbReference>
<name>B1XXY1_LEPCP</name>
<evidence type="ECO:0000313" key="9">
    <source>
        <dbReference type="Proteomes" id="UP000001693"/>
    </source>
</evidence>
<feature type="domain" description="Outer membrane protein assembly factor BamE" evidence="7">
    <location>
        <begin position="46"/>
        <end position="115"/>
    </location>
</feature>
<evidence type="ECO:0000256" key="1">
    <source>
        <dbReference type="ARBA" id="ARBA00022729"/>
    </source>
</evidence>
<dbReference type="GO" id="GO:0051205">
    <property type="term" value="P:protein insertion into membrane"/>
    <property type="evidence" value="ECO:0007669"/>
    <property type="project" value="UniProtKB-UniRule"/>
</dbReference>
<feature type="region of interest" description="Disordered" evidence="5">
    <location>
        <begin position="145"/>
        <end position="182"/>
    </location>
</feature>
<comment type="function">
    <text evidence="4">Part of the outer membrane protein assembly complex, which is involved in assembly and insertion of beta-barrel proteins into the outer membrane.</text>
</comment>
<dbReference type="EMBL" id="CP001013">
    <property type="protein sequence ID" value="ACB32750.1"/>
    <property type="molecule type" value="Genomic_DNA"/>
</dbReference>
<dbReference type="AlphaFoldDB" id="B1XXY1"/>
<keyword evidence="9" id="KW-1185">Reference proteome</keyword>
<comment type="subcellular location">
    <subcellularLocation>
        <location evidence="4">Cell outer membrane</location>
        <topology evidence="4">Lipid-anchor</topology>
    </subcellularLocation>
</comment>
<evidence type="ECO:0000256" key="6">
    <source>
        <dbReference type="SAM" id="SignalP"/>
    </source>
</evidence>
<feature type="chain" id="PRO_5009007511" description="Outer membrane protein assembly factor BamE" evidence="6">
    <location>
        <begin position="23"/>
        <end position="182"/>
    </location>
</feature>
<dbReference type="PANTHER" id="PTHR37482:SF1">
    <property type="entry name" value="OUTER MEMBRANE PROTEIN ASSEMBLY FACTOR BAME"/>
    <property type="match status" value="1"/>
</dbReference>
<dbReference type="InterPro" id="IPR007450">
    <property type="entry name" value="BamE_dom"/>
</dbReference>
<dbReference type="GO" id="GO:0030674">
    <property type="term" value="F:protein-macromolecule adaptor activity"/>
    <property type="evidence" value="ECO:0007669"/>
    <property type="project" value="TreeGrafter"/>
</dbReference>
<dbReference type="Pfam" id="PF04355">
    <property type="entry name" value="BamE"/>
    <property type="match status" value="1"/>
</dbReference>
<organism evidence="8 9">
    <name type="scientific">Leptothrix cholodnii (strain ATCC 51168 / LMG 8142 / SP-6)</name>
    <name type="common">Leptothrix discophora (strain SP-6)</name>
    <dbReference type="NCBI Taxonomy" id="395495"/>
    <lineage>
        <taxon>Bacteria</taxon>
        <taxon>Pseudomonadati</taxon>
        <taxon>Pseudomonadota</taxon>
        <taxon>Betaproteobacteria</taxon>
        <taxon>Burkholderiales</taxon>
        <taxon>Sphaerotilaceae</taxon>
        <taxon>Leptothrix</taxon>
    </lineage>
</organism>
<protein>
    <recommendedName>
        <fullName evidence="4">Outer membrane protein assembly factor BamE</fullName>
    </recommendedName>
</protein>
<evidence type="ECO:0000313" key="8">
    <source>
        <dbReference type="EMBL" id="ACB32750.1"/>
    </source>
</evidence>
<dbReference type="GO" id="GO:1990063">
    <property type="term" value="C:Bam protein complex"/>
    <property type="evidence" value="ECO:0007669"/>
    <property type="project" value="TreeGrafter"/>
</dbReference>
<dbReference type="HOGENOM" id="CLU_083835_1_1_4"/>
<dbReference type="PANTHER" id="PTHR37482">
    <property type="entry name" value="OUTER MEMBRANE PROTEIN ASSEMBLY FACTOR BAME"/>
    <property type="match status" value="1"/>
</dbReference>
<evidence type="ECO:0000256" key="2">
    <source>
        <dbReference type="ARBA" id="ARBA00023136"/>
    </source>
</evidence>
<reference evidence="8 9" key="1">
    <citation type="submission" date="2008-03" db="EMBL/GenBank/DDBJ databases">
        <title>Complete sequence of Leptothrix cholodnii SP-6.</title>
        <authorList>
            <consortium name="US DOE Joint Genome Institute"/>
            <person name="Copeland A."/>
            <person name="Lucas S."/>
            <person name="Lapidus A."/>
            <person name="Glavina del Rio T."/>
            <person name="Dalin E."/>
            <person name="Tice H."/>
            <person name="Bruce D."/>
            <person name="Goodwin L."/>
            <person name="Pitluck S."/>
            <person name="Chertkov O."/>
            <person name="Brettin T."/>
            <person name="Detter J.C."/>
            <person name="Han C."/>
            <person name="Kuske C.R."/>
            <person name="Schmutz J."/>
            <person name="Larimer F."/>
            <person name="Land M."/>
            <person name="Hauser L."/>
            <person name="Kyrpides N."/>
            <person name="Lykidis A."/>
            <person name="Emerson D."/>
            <person name="Richardson P."/>
        </authorList>
    </citation>
    <scope>NUCLEOTIDE SEQUENCE [LARGE SCALE GENOMIC DNA]</scope>
    <source>
        <strain evidence="9">ATCC 51168 / LMG 8142 / SP-6</strain>
    </source>
</reference>
<proteinExistence type="inferred from homology"/>
<dbReference type="Gene3D" id="3.30.1450.10">
    <property type="match status" value="1"/>
</dbReference>
<sequence precursor="true">MALVSRLFARSATGALTLLALAGCSTNTDRNLLGVITPYRMEVVQGNVVTQEMAAQLRNGLTREQVRSLLGSPLLMDIFHADRWDYVFTIRRQGTAPQQRRVTILFDKDRVASFEAAQLPSEREFVDSIDASKVERRAQPLALSDDQLRALPLPQPSKAAAPSVGASGPLRNYPPLEPILAR</sequence>
<gene>
    <name evidence="4" type="primary">bamE</name>
    <name evidence="8" type="ordered locus">Lcho_0475</name>
</gene>
<dbReference type="KEGG" id="lch:Lcho_0475"/>
<keyword evidence="4" id="KW-0564">Palmitate</keyword>
<dbReference type="Proteomes" id="UP000001693">
    <property type="component" value="Chromosome"/>
</dbReference>
<dbReference type="STRING" id="395495.Lcho_0475"/>
<evidence type="ECO:0000256" key="4">
    <source>
        <dbReference type="HAMAP-Rule" id="MF_00925"/>
    </source>
</evidence>
<dbReference type="GO" id="GO:0043165">
    <property type="term" value="P:Gram-negative-bacterium-type cell outer membrane assembly"/>
    <property type="evidence" value="ECO:0007669"/>
    <property type="project" value="UniProtKB-UniRule"/>
</dbReference>
<comment type="subunit">
    <text evidence="4">Part of the Bam complex.</text>
</comment>
<comment type="similarity">
    <text evidence="4">Belongs to the BamE family.</text>
</comment>
<keyword evidence="1 4" id="KW-0732">Signal</keyword>
<dbReference type="RefSeq" id="WP_012345512.1">
    <property type="nucleotide sequence ID" value="NC_010524.1"/>
</dbReference>
<feature type="signal peptide" evidence="6">
    <location>
        <begin position="1"/>
        <end position="22"/>
    </location>
</feature>
<dbReference type="InterPro" id="IPR026592">
    <property type="entry name" value="BamE"/>
</dbReference>